<proteinExistence type="predicted"/>
<feature type="chain" id="PRO_5042234324" evidence="1">
    <location>
        <begin position="16"/>
        <end position="73"/>
    </location>
</feature>
<evidence type="ECO:0000313" key="3">
    <source>
        <dbReference type="Proteomes" id="UP001281410"/>
    </source>
</evidence>
<gene>
    <name evidence="2" type="ORF">Dsin_001299</name>
</gene>
<feature type="signal peptide" evidence="1">
    <location>
        <begin position="1"/>
        <end position="15"/>
    </location>
</feature>
<reference evidence="2" key="1">
    <citation type="journal article" date="2023" name="Plant J.">
        <title>Genome sequences and population genomics provide insights into the demographic history, inbreeding, and mutation load of two 'living fossil' tree species of Dipteronia.</title>
        <authorList>
            <person name="Feng Y."/>
            <person name="Comes H.P."/>
            <person name="Chen J."/>
            <person name="Zhu S."/>
            <person name="Lu R."/>
            <person name="Zhang X."/>
            <person name="Li P."/>
            <person name="Qiu J."/>
            <person name="Olsen K.M."/>
            <person name="Qiu Y."/>
        </authorList>
    </citation>
    <scope>NUCLEOTIDE SEQUENCE</scope>
    <source>
        <strain evidence="2">NBL</strain>
    </source>
</reference>
<organism evidence="2 3">
    <name type="scientific">Dipteronia sinensis</name>
    <dbReference type="NCBI Taxonomy" id="43782"/>
    <lineage>
        <taxon>Eukaryota</taxon>
        <taxon>Viridiplantae</taxon>
        <taxon>Streptophyta</taxon>
        <taxon>Embryophyta</taxon>
        <taxon>Tracheophyta</taxon>
        <taxon>Spermatophyta</taxon>
        <taxon>Magnoliopsida</taxon>
        <taxon>eudicotyledons</taxon>
        <taxon>Gunneridae</taxon>
        <taxon>Pentapetalae</taxon>
        <taxon>rosids</taxon>
        <taxon>malvids</taxon>
        <taxon>Sapindales</taxon>
        <taxon>Sapindaceae</taxon>
        <taxon>Hippocastanoideae</taxon>
        <taxon>Acereae</taxon>
        <taxon>Dipteronia</taxon>
    </lineage>
</organism>
<evidence type="ECO:0000313" key="2">
    <source>
        <dbReference type="EMBL" id="KAK3229418.1"/>
    </source>
</evidence>
<dbReference type="AlphaFoldDB" id="A0AAE0EI83"/>
<comment type="caution">
    <text evidence="2">The sequence shown here is derived from an EMBL/GenBank/DDBJ whole genome shotgun (WGS) entry which is preliminary data.</text>
</comment>
<accession>A0AAE0EI83</accession>
<evidence type="ECO:0000256" key="1">
    <source>
        <dbReference type="SAM" id="SignalP"/>
    </source>
</evidence>
<dbReference type="Proteomes" id="UP001281410">
    <property type="component" value="Unassembled WGS sequence"/>
</dbReference>
<dbReference type="EMBL" id="JANJYJ010000001">
    <property type="protein sequence ID" value="KAK3229418.1"/>
    <property type="molecule type" value="Genomic_DNA"/>
</dbReference>
<keyword evidence="1" id="KW-0732">Signal</keyword>
<sequence>MVISLVFLLHYCCDGSDEYDNNIRYPNTYVMGGNLEYKIGSHVSTISNLDYTDAKETKNGVNLEDLIKKLKVL</sequence>
<keyword evidence="3" id="KW-1185">Reference proteome</keyword>
<protein>
    <submittedName>
        <fullName evidence="2">Uncharacterized protein</fullName>
    </submittedName>
</protein>
<name>A0AAE0EI83_9ROSI</name>